<dbReference type="Proteomes" id="UP000054342">
    <property type="component" value="Unassembled WGS sequence"/>
</dbReference>
<accession>A0A0D2DAQ2</accession>
<dbReference type="RefSeq" id="XP_013319977.1">
    <property type="nucleotide sequence ID" value="XM_013464523.1"/>
</dbReference>
<dbReference type="Pfam" id="PF00069">
    <property type="entry name" value="Pkinase"/>
    <property type="match status" value="1"/>
</dbReference>
<dbReference type="GeneID" id="25325753"/>
<dbReference type="InterPro" id="IPR011009">
    <property type="entry name" value="Kinase-like_dom_sf"/>
</dbReference>
<dbReference type="OrthoDB" id="5986190at2759"/>
<proteinExistence type="predicted"/>
<dbReference type="AlphaFoldDB" id="A0A0D2DAQ2"/>
<reference evidence="2 3" key="1">
    <citation type="submission" date="2015-01" db="EMBL/GenBank/DDBJ databases">
        <title>The Genome Sequence of Exophiala xenobiotica CBS118157.</title>
        <authorList>
            <consortium name="The Broad Institute Genomics Platform"/>
            <person name="Cuomo C."/>
            <person name="de Hoog S."/>
            <person name="Gorbushina A."/>
            <person name="Stielow B."/>
            <person name="Teixiera M."/>
            <person name="Abouelleil A."/>
            <person name="Chapman S.B."/>
            <person name="Priest M."/>
            <person name="Young S.K."/>
            <person name="Wortman J."/>
            <person name="Nusbaum C."/>
            <person name="Birren B."/>
        </authorList>
    </citation>
    <scope>NUCLEOTIDE SEQUENCE [LARGE SCALE GENOMIC DNA]</scope>
    <source>
        <strain evidence="2 3">CBS 118157</strain>
    </source>
</reference>
<evidence type="ECO:0000259" key="1">
    <source>
        <dbReference type="PROSITE" id="PS50011"/>
    </source>
</evidence>
<dbReference type="HOGENOM" id="CLU_312157_0_0_1"/>
<feature type="domain" description="Protein kinase" evidence="1">
    <location>
        <begin position="161"/>
        <end position="459"/>
    </location>
</feature>
<organism evidence="2 3">
    <name type="scientific">Exophiala xenobiotica</name>
    <dbReference type="NCBI Taxonomy" id="348802"/>
    <lineage>
        <taxon>Eukaryota</taxon>
        <taxon>Fungi</taxon>
        <taxon>Dikarya</taxon>
        <taxon>Ascomycota</taxon>
        <taxon>Pezizomycotina</taxon>
        <taxon>Eurotiomycetes</taxon>
        <taxon>Chaetothyriomycetidae</taxon>
        <taxon>Chaetothyriales</taxon>
        <taxon>Herpotrichiellaceae</taxon>
        <taxon>Exophiala</taxon>
    </lineage>
</organism>
<dbReference type="GO" id="GO:0005524">
    <property type="term" value="F:ATP binding"/>
    <property type="evidence" value="ECO:0007669"/>
    <property type="project" value="InterPro"/>
</dbReference>
<protein>
    <recommendedName>
        <fullName evidence="1">Protein kinase domain-containing protein</fullName>
    </recommendedName>
</protein>
<dbReference type="Gene3D" id="3.30.200.20">
    <property type="entry name" value="Phosphorylase Kinase, domain 1"/>
    <property type="match status" value="1"/>
</dbReference>
<dbReference type="EMBL" id="KN847318">
    <property type="protein sequence ID" value="KIW59392.1"/>
    <property type="molecule type" value="Genomic_DNA"/>
</dbReference>
<dbReference type="InterPro" id="IPR000719">
    <property type="entry name" value="Prot_kinase_dom"/>
</dbReference>
<sequence length="970" mass="110622">MYRIPTEDQSPHRRGINMADLREGLLRLQVESHGARERKSFYPPHHVRAFLTLDRIRTHITTSIPSLSGGTLDVRRFSSLIRDSSLLIYAVLLLIGHEKYIAEFLYRRETDSRLPYTVEGLYFLPDVVAREFVARQWEVRPVCLNKGEIHREIGPREVLPLLDDVEAVEGGFGKVFKVKLEPTCQNLVAHGEETIIARKEIQEKQHGDTDERFVLEALAALQHPNLVPFLGSYAQYGVENFLFTYVPMNLAQLFQEDRELPAHSIYLGMCGIADALAQIHHFSVSDGRVEFNRIGYHHDLRPPNILVQGDAFLIADFGLSRLKRDDRDSKTRLRGGHDDYLGPEAFDMVDMTNGRVGRALDIWSLGCILAEVATFIESRSVARFRELREATYGTEFRITDSAFHLDGKVRPAVLTWLDDLLHVSCDKELPKLLGLIYQMLEPNPYRRIPIAVVSKSLALTAIDSQVRAIDKAYLSLMEPRFHRNNLDGFTARLCLEHKRFRSWELAFRSQHEDERLERRMALFSGLTEMLNVLSCNNLTHTNDDSLTKSEEAIMSRIWAAFDSLSACLSGEKHRQMLENWTRMVCEEKNPGLLEAIYSVTTVSRYRVVGASVAMRYMSRLLTDSISLGKRTRYVESGCIEIDSGWPTDFGGSQERHLIRDESKALGYLHDDATTATRVMIEWLEYDTRWREKHGEQLLATMEALTNLLDPYVTPREGAVDTRVVSCCGFFHERHNFRFGFLYPLKAFTTIADAKMFSLNNVIRMTDPNKSILEFPLRPDLGSIFTLAAGLASCLHALHIAGWLHKSISSHNLLVFAPSPSRVHEHVASAVLAGFHDSRPEASSYTVGPRDELIRYRHPAYIRGEPFRKSFDYFGLGLVLLELGLWLPVSELREDHKEVESDEDFRCKLLQSYVPQLSENVGSVYRDAVLFCLDAERLMADNLKTLGDALDGHGQDLFWSRVVEPLSRCYA</sequence>
<dbReference type="CDD" id="cd00180">
    <property type="entry name" value="PKc"/>
    <property type="match status" value="1"/>
</dbReference>
<dbReference type="GO" id="GO:0004672">
    <property type="term" value="F:protein kinase activity"/>
    <property type="evidence" value="ECO:0007669"/>
    <property type="project" value="InterPro"/>
</dbReference>
<dbReference type="Gene3D" id="1.10.510.10">
    <property type="entry name" value="Transferase(Phosphotransferase) domain 1"/>
    <property type="match status" value="2"/>
</dbReference>
<dbReference type="PANTHER" id="PTHR37542">
    <property type="entry name" value="HELO DOMAIN-CONTAINING PROTEIN-RELATED"/>
    <property type="match status" value="1"/>
</dbReference>
<dbReference type="SUPFAM" id="SSF56112">
    <property type="entry name" value="Protein kinase-like (PK-like)"/>
    <property type="match status" value="2"/>
</dbReference>
<dbReference type="STRING" id="348802.A0A0D2DAQ2"/>
<keyword evidence="3" id="KW-1185">Reference proteome</keyword>
<name>A0A0D2DAQ2_9EURO</name>
<dbReference type="PANTHER" id="PTHR37542:SF3">
    <property type="entry name" value="PRION-INHIBITION AND PROPAGATION HELO DOMAIN-CONTAINING PROTEIN"/>
    <property type="match status" value="1"/>
</dbReference>
<gene>
    <name evidence="2" type="ORF">PV05_03845</name>
</gene>
<evidence type="ECO:0000313" key="3">
    <source>
        <dbReference type="Proteomes" id="UP000054342"/>
    </source>
</evidence>
<dbReference type="PROSITE" id="PS50011">
    <property type="entry name" value="PROTEIN_KINASE_DOM"/>
    <property type="match status" value="1"/>
</dbReference>
<evidence type="ECO:0000313" key="2">
    <source>
        <dbReference type="EMBL" id="KIW59392.1"/>
    </source>
</evidence>